<dbReference type="GO" id="GO:0003677">
    <property type="term" value="F:DNA binding"/>
    <property type="evidence" value="ECO:0007669"/>
    <property type="project" value="UniProtKB-KW"/>
</dbReference>
<evidence type="ECO:0000256" key="2">
    <source>
        <dbReference type="ARBA" id="ARBA00010840"/>
    </source>
</evidence>
<evidence type="ECO:0000256" key="1">
    <source>
        <dbReference type="ARBA" id="ARBA00004123"/>
    </source>
</evidence>
<feature type="region of interest" description="Disordered" evidence="6">
    <location>
        <begin position="102"/>
        <end position="144"/>
    </location>
</feature>
<dbReference type="InterPro" id="IPR008721">
    <property type="entry name" value="ORC6_cyclin_first"/>
</dbReference>
<comment type="caution">
    <text evidence="8">The sequence shown here is derived from an EMBL/GenBank/DDBJ whole genome shotgun (WGS) entry which is preliminary data.</text>
</comment>
<dbReference type="GO" id="GO:0006260">
    <property type="term" value="P:DNA replication"/>
    <property type="evidence" value="ECO:0007669"/>
    <property type="project" value="UniProtKB-KW"/>
</dbReference>
<feature type="domain" description="ORC6 first cyclin-like" evidence="7">
    <location>
        <begin position="14"/>
        <end position="99"/>
    </location>
</feature>
<keyword evidence="4" id="KW-0238">DNA-binding</keyword>
<gene>
    <name evidence="8" type="ORF">H2200_003069</name>
</gene>
<reference evidence="8" key="1">
    <citation type="submission" date="2022-10" db="EMBL/GenBank/DDBJ databases">
        <title>Culturing micro-colonial fungi from biological soil crusts in the Mojave desert and describing Neophaeococcomyces mojavensis, and introducing the new genera and species Taxawa tesnikishii.</title>
        <authorList>
            <person name="Kurbessoian T."/>
            <person name="Stajich J.E."/>
        </authorList>
    </citation>
    <scope>NUCLEOTIDE SEQUENCE</scope>
    <source>
        <strain evidence="8">TK_41</strain>
    </source>
</reference>
<evidence type="ECO:0000256" key="4">
    <source>
        <dbReference type="ARBA" id="ARBA00023125"/>
    </source>
</evidence>
<accession>A0AA39CME0</accession>
<name>A0AA39CME0_9EURO</name>
<comment type="subcellular location">
    <subcellularLocation>
        <location evidence="1">Nucleus</location>
    </subcellularLocation>
</comment>
<protein>
    <recommendedName>
        <fullName evidence="7">ORC6 first cyclin-like domain-containing protein</fullName>
    </recommendedName>
</protein>
<dbReference type="Pfam" id="PF05460">
    <property type="entry name" value="ORC6"/>
    <property type="match status" value="1"/>
</dbReference>
<evidence type="ECO:0000313" key="9">
    <source>
        <dbReference type="Proteomes" id="UP001172673"/>
    </source>
</evidence>
<dbReference type="AlphaFoldDB" id="A0AA39CME0"/>
<evidence type="ECO:0000259" key="7">
    <source>
        <dbReference type="Pfam" id="PF05460"/>
    </source>
</evidence>
<proteinExistence type="inferred from homology"/>
<sequence>MAPSASALTPSLLSLLPSYTAQTLPPSLVHLSESLLAQSRQRASHLKQDEEIARAYACCEIACLRLRAKLRLPAPKSGGAPCKPASYKRLVGFLSGVLSEDVTGTPKSTPGGKKRTRDGMVKNGTLVEEHDEPSTPSKSTRGNTFLGKVKIGAQKNTEDAGQEAPSYVMPSIRKLCKTFSTPLLAPHVYTGVCVALKLDGLWPPGEDSEEDTLKDSVIGILIGLYLMTLTVMQKAAKMKKTVYQETCAKAVEVLDFIKGVKGVEVSIRRINQQGYASGQDWFAGVPKRVFEFDPDAIGEADGDSEEGEEANPAGDGDDEDEDDVILSSRRRRKAAKSIDEDDPEGILLPGLHTMMQDSFDLLSDERTRAFEKWKKQFLQKLDRLDKSAKPRAVKARKAVAVN</sequence>
<keyword evidence="9" id="KW-1185">Reference proteome</keyword>
<keyword evidence="3" id="KW-0235">DNA replication</keyword>
<dbReference type="Proteomes" id="UP001172673">
    <property type="component" value="Unassembled WGS sequence"/>
</dbReference>
<evidence type="ECO:0000256" key="3">
    <source>
        <dbReference type="ARBA" id="ARBA00022705"/>
    </source>
</evidence>
<dbReference type="EMBL" id="JAPDRK010000004">
    <property type="protein sequence ID" value="KAJ9613128.1"/>
    <property type="molecule type" value="Genomic_DNA"/>
</dbReference>
<feature type="region of interest" description="Disordered" evidence="6">
    <location>
        <begin position="295"/>
        <end position="323"/>
    </location>
</feature>
<organism evidence="8 9">
    <name type="scientific">Cladophialophora chaetospira</name>
    <dbReference type="NCBI Taxonomy" id="386627"/>
    <lineage>
        <taxon>Eukaryota</taxon>
        <taxon>Fungi</taxon>
        <taxon>Dikarya</taxon>
        <taxon>Ascomycota</taxon>
        <taxon>Pezizomycotina</taxon>
        <taxon>Eurotiomycetes</taxon>
        <taxon>Chaetothyriomycetidae</taxon>
        <taxon>Chaetothyriales</taxon>
        <taxon>Herpotrichiellaceae</taxon>
        <taxon>Cladophialophora</taxon>
    </lineage>
</organism>
<comment type="similarity">
    <text evidence="2">Belongs to the ORC6 family.</text>
</comment>
<feature type="compositionally biased region" description="Polar residues" evidence="6">
    <location>
        <begin position="134"/>
        <end position="143"/>
    </location>
</feature>
<dbReference type="GO" id="GO:0005664">
    <property type="term" value="C:nuclear origin of replication recognition complex"/>
    <property type="evidence" value="ECO:0007669"/>
    <property type="project" value="InterPro"/>
</dbReference>
<evidence type="ECO:0000256" key="5">
    <source>
        <dbReference type="ARBA" id="ARBA00023242"/>
    </source>
</evidence>
<keyword evidence="5" id="KW-0539">Nucleus</keyword>
<evidence type="ECO:0000256" key="6">
    <source>
        <dbReference type="SAM" id="MobiDB-lite"/>
    </source>
</evidence>
<evidence type="ECO:0000313" key="8">
    <source>
        <dbReference type="EMBL" id="KAJ9613128.1"/>
    </source>
</evidence>